<name>A0A4Z1G9B4_9HELO</name>
<evidence type="ECO:0000313" key="3">
    <source>
        <dbReference type="Proteomes" id="UP000297814"/>
    </source>
</evidence>
<dbReference type="Proteomes" id="UP000297814">
    <property type="component" value="Unassembled WGS sequence"/>
</dbReference>
<accession>A0A4Z1G9B4</accession>
<protein>
    <submittedName>
        <fullName evidence="2">Uncharacterized protein</fullName>
    </submittedName>
</protein>
<feature type="compositionally biased region" description="Basic and acidic residues" evidence="1">
    <location>
        <begin position="184"/>
        <end position="210"/>
    </location>
</feature>
<keyword evidence="3" id="KW-1185">Reference proteome</keyword>
<sequence>MTTNSPDLQEQIIATQRKRWEAKTGGSGSLFLDEIKPGLEPVLAHPQPDWNKYTVAKFSQSIGRMKVEASRENKADSQPGANEHSAARRNTSLQQRSPPKPKATSTLVPPKKQNNHKIPRKEISRKPVLGSNVTYPGEVDYDKVLAAETHLSSQPPPKAAIPSQSRSQHEISNIPKKRPSHHGAHNDLKRVSNDSRPPDMRRTPAEDKRTKSTRGQNKGIIFPKTRETPALPPRYTHKKDGSSTSQQHPQVSRLRAVAGQHHRPTTSDMQNSRKVKDLAPRSHTNQMNDSQPLVNYSYPSDRFRS</sequence>
<organism evidence="2 3">
    <name type="scientific">Botrytis hyacinthi</name>
    <dbReference type="NCBI Taxonomy" id="278943"/>
    <lineage>
        <taxon>Eukaryota</taxon>
        <taxon>Fungi</taxon>
        <taxon>Dikarya</taxon>
        <taxon>Ascomycota</taxon>
        <taxon>Pezizomycotina</taxon>
        <taxon>Leotiomycetes</taxon>
        <taxon>Helotiales</taxon>
        <taxon>Sclerotiniaceae</taxon>
        <taxon>Botrytis</taxon>
    </lineage>
</organism>
<dbReference type="AlphaFoldDB" id="A0A4Z1G9B4"/>
<feature type="compositionally biased region" description="Polar residues" evidence="1">
    <location>
        <begin position="88"/>
        <end position="107"/>
    </location>
</feature>
<reference evidence="2 3" key="1">
    <citation type="submission" date="2017-12" db="EMBL/GenBank/DDBJ databases">
        <title>Comparative genomics of Botrytis spp.</title>
        <authorList>
            <person name="Valero-Jimenez C.A."/>
            <person name="Tapia P."/>
            <person name="Veloso J."/>
            <person name="Silva-Moreno E."/>
            <person name="Staats M."/>
            <person name="Valdes J.H."/>
            <person name="Van Kan J.A.L."/>
        </authorList>
    </citation>
    <scope>NUCLEOTIDE SEQUENCE [LARGE SCALE GENOMIC DNA]</scope>
    <source>
        <strain evidence="2 3">Bh0001</strain>
    </source>
</reference>
<evidence type="ECO:0000313" key="2">
    <source>
        <dbReference type="EMBL" id="TGO32618.1"/>
    </source>
</evidence>
<evidence type="ECO:0000256" key="1">
    <source>
        <dbReference type="SAM" id="MobiDB-lite"/>
    </source>
</evidence>
<dbReference type="EMBL" id="PQXK01000301">
    <property type="protein sequence ID" value="TGO32618.1"/>
    <property type="molecule type" value="Genomic_DNA"/>
</dbReference>
<gene>
    <name evidence="2" type="ORF">BHYA_0301g00020</name>
</gene>
<feature type="compositionally biased region" description="Basic and acidic residues" evidence="1">
    <location>
        <begin position="65"/>
        <end position="75"/>
    </location>
</feature>
<comment type="caution">
    <text evidence="2">The sequence shown here is derived from an EMBL/GenBank/DDBJ whole genome shotgun (WGS) entry which is preliminary data.</text>
</comment>
<proteinExistence type="predicted"/>
<feature type="compositionally biased region" description="Polar residues" evidence="1">
    <location>
        <begin position="282"/>
        <end position="298"/>
    </location>
</feature>
<feature type="region of interest" description="Disordered" evidence="1">
    <location>
        <begin position="64"/>
        <end position="305"/>
    </location>
</feature>